<keyword evidence="8" id="KW-0804">Transcription</keyword>
<dbReference type="EMBL" id="JAROKS010000016">
    <property type="protein sequence ID" value="KAK1794665.1"/>
    <property type="molecule type" value="Genomic_DNA"/>
</dbReference>
<evidence type="ECO:0000256" key="10">
    <source>
        <dbReference type="SAM" id="MobiDB-lite"/>
    </source>
</evidence>
<evidence type="ECO:0000256" key="9">
    <source>
        <dbReference type="ARBA" id="ARBA00023242"/>
    </source>
</evidence>
<feature type="domain" description="DUF3528" evidence="11">
    <location>
        <begin position="1"/>
        <end position="107"/>
    </location>
</feature>
<comment type="subcellular location">
    <subcellularLocation>
        <location evidence="2">Nucleus</location>
    </subcellularLocation>
</comment>
<keyword evidence="4" id="KW-0217">Developmental protein</keyword>
<dbReference type="PANTHER" id="PTHR46092:SF3">
    <property type="entry name" value="HOMEOBOX PROTEIN HOX-A11"/>
    <property type="match status" value="1"/>
</dbReference>
<evidence type="ECO:0000256" key="2">
    <source>
        <dbReference type="ARBA" id="ARBA00004123"/>
    </source>
</evidence>
<comment type="function">
    <text evidence="1">Sequence-specific transcription factor which is part of a developmental regulatory system that provides cells with specific positional identities on the anterior-posterior axis.</text>
</comment>
<dbReference type="PANTHER" id="PTHR46092">
    <property type="entry name" value="HOMEOBOX PROTEIN HOX-A11-RELATED"/>
    <property type="match status" value="1"/>
</dbReference>
<comment type="caution">
    <text evidence="12">The sequence shown here is derived from an EMBL/GenBank/DDBJ whole genome shotgun (WGS) entry which is preliminary data.</text>
</comment>
<protein>
    <recommendedName>
        <fullName evidence="11">DUF3528 domain-containing protein</fullName>
    </recommendedName>
</protein>
<evidence type="ECO:0000259" key="11">
    <source>
        <dbReference type="Pfam" id="PF12045"/>
    </source>
</evidence>
<evidence type="ECO:0000256" key="1">
    <source>
        <dbReference type="ARBA" id="ARBA00003263"/>
    </source>
</evidence>
<dbReference type="InterPro" id="IPR021918">
    <property type="entry name" value="DUF3528"/>
</dbReference>
<feature type="compositionally biased region" description="Polar residues" evidence="10">
    <location>
        <begin position="109"/>
        <end position="119"/>
    </location>
</feature>
<feature type="region of interest" description="Disordered" evidence="10">
    <location>
        <begin position="109"/>
        <end position="170"/>
    </location>
</feature>
<name>A0AAD8Z8R9_9TELE</name>
<dbReference type="Pfam" id="PF12045">
    <property type="entry name" value="DUF3528"/>
    <property type="match status" value="1"/>
</dbReference>
<evidence type="ECO:0000256" key="3">
    <source>
        <dbReference type="ARBA" id="ARBA00006317"/>
    </source>
</evidence>
<dbReference type="Proteomes" id="UP001239994">
    <property type="component" value="Unassembled WGS sequence"/>
</dbReference>
<accession>A0AAD8Z8R9</accession>
<reference evidence="12" key="1">
    <citation type="submission" date="2023-03" db="EMBL/GenBank/DDBJ databases">
        <title>Electrophorus voltai genome.</title>
        <authorList>
            <person name="Bian C."/>
        </authorList>
    </citation>
    <scope>NUCLEOTIDE SEQUENCE</scope>
    <source>
        <strain evidence="12">CB-2022</strain>
        <tissue evidence="12">Muscle</tissue>
    </source>
</reference>
<dbReference type="GO" id="GO:0000981">
    <property type="term" value="F:DNA-binding transcription factor activity, RNA polymerase II-specific"/>
    <property type="evidence" value="ECO:0007669"/>
    <property type="project" value="TreeGrafter"/>
</dbReference>
<dbReference type="GO" id="GO:0005634">
    <property type="term" value="C:nucleus"/>
    <property type="evidence" value="ECO:0007669"/>
    <property type="project" value="UniProtKB-SubCell"/>
</dbReference>
<keyword evidence="6" id="KW-0238">DNA-binding</keyword>
<keyword evidence="9" id="KW-0539">Nucleus</keyword>
<feature type="compositionally biased region" description="Basic and acidic residues" evidence="10">
    <location>
        <begin position="134"/>
        <end position="146"/>
    </location>
</feature>
<gene>
    <name evidence="12" type="ORF">P4O66_001379</name>
</gene>
<proteinExistence type="inferred from homology"/>
<evidence type="ECO:0000313" key="12">
    <source>
        <dbReference type="EMBL" id="KAK1794665.1"/>
    </source>
</evidence>
<sequence length="176" mass="19453">MTYSYSSSNLPQVQSVREVTFRDYALDASSKWHHRGNMPHCYAAEDMVHRDCLSNPGTLGDMFSKNNSVVYHSDPRHTATVYGSVGRNGVLPQAFDQFFETAYGSSENHAADQATSRTATKAPPVAVSVSGSEPCRETETDRREEPSSPESSSGNNEEKYPSTSTYKDQLCEKVLI</sequence>
<evidence type="ECO:0000256" key="6">
    <source>
        <dbReference type="ARBA" id="ARBA00023125"/>
    </source>
</evidence>
<evidence type="ECO:0000256" key="5">
    <source>
        <dbReference type="ARBA" id="ARBA00023015"/>
    </source>
</evidence>
<evidence type="ECO:0000256" key="8">
    <source>
        <dbReference type="ARBA" id="ARBA00023163"/>
    </source>
</evidence>
<keyword evidence="13" id="KW-1185">Reference proteome</keyword>
<dbReference type="AlphaFoldDB" id="A0AAD8Z8R9"/>
<evidence type="ECO:0000256" key="7">
    <source>
        <dbReference type="ARBA" id="ARBA00023155"/>
    </source>
</evidence>
<evidence type="ECO:0000256" key="4">
    <source>
        <dbReference type="ARBA" id="ARBA00022473"/>
    </source>
</evidence>
<comment type="similarity">
    <text evidence="3">Belongs to the Abd-B homeobox family.</text>
</comment>
<organism evidence="12 13">
    <name type="scientific">Electrophorus voltai</name>
    <dbReference type="NCBI Taxonomy" id="2609070"/>
    <lineage>
        <taxon>Eukaryota</taxon>
        <taxon>Metazoa</taxon>
        <taxon>Chordata</taxon>
        <taxon>Craniata</taxon>
        <taxon>Vertebrata</taxon>
        <taxon>Euteleostomi</taxon>
        <taxon>Actinopterygii</taxon>
        <taxon>Neopterygii</taxon>
        <taxon>Teleostei</taxon>
        <taxon>Ostariophysi</taxon>
        <taxon>Gymnotiformes</taxon>
        <taxon>Gymnotoidei</taxon>
        <taxon>Gymnotidae</taxon>
        <taxon>Electrophorus</taxon>
    </lineage>
</organism>
<evidence type="ECO:0000313" key="13">
    <source>
        <dbReference type="Proteomes" id="UP001239994"/>
    </source>
</evidence>
<keyword evidence="5" id="KW-0805">Transcription regulation</keyword>
<keyword evidence="7" id="KW-0371">Homeobox</keyword>
<dbReference type="GO" id="GO:0000978">
    <property type="term" value="F:RNA polymerase II cis-regulatory region sequence-specific DNA binding"/>
    <property type="evidence" value="ECO:0007669"/>
    <property type="project" value="TreeGrafter"/>
</dbReference>